<accession>E6YGR0</accession>
<evidence type="ECO:0000313" key="1">
    <source>
        <dbReference type="EMBL" id="CBI76048.1"/>
    </source>
</evidence>
<dbReference type="PIRSF" id="PIRSF032064">
    <property type="entry name" value="UCP032064"/>
    <property type="match status" value="1"/>
</dbReference>
<dbReference type="AlphaFoldDB" id="E6YGR0"/>
<gene>
    <name evidence="1" type="ordered locus">BARCL_0367</name>
</gene>
<dbReference type="InterPro" id="IPR007922">
    <property type="entry name" value="DciA-like"/>
</dbReference>
<dbReference type="EMBL" id="FN645454">
    <property type="protein sequence ID" value="CBI76048.1"/>
    <property type="molecule type" value="Genomic_DNA"/>
</dbReference>
<organism evidence="1 2">
    <name type="scientific">Bartonella clarridgeiae (strain CCUG 45776 / CIP 104772 / 73)</name>
    <dbReference type="NCBI Taxonomy" id="696125"/>
    <lineage>
        <taxon>Bacteria</taxon>
        <taxon>Pseudomonadati</taxon>
        <taxon>Pseudomonadota</taxon>
        <taxon>Alphaproteobacteria</taxon>
        <taxon>Hyphomicrobiales</taxon>
        <taxon>Bartonellaceae</taxon>
        <taxon>Bartonella</taxon>
    </lineage>
</organism>
<name>E6YGR0_BARC7</name>
<reference evidence="2" key="1">
    <citation type="submission" date="2009-11" db="EMBL/GenBank/DDBJ databases">
        <title>Genome sequencing of Bartonella species and comparative genomics.</title>
        <authorList>
            <person name="Engel P."/>
            <person name="Salzburger W."/>
            <person name="Marius L."/>
            <person name="Chao-Chin C."/>
            <person name="Soichi M."/>
            <person name="Christa L."/>
            <person name="Alexandra C."/>
            <person name="Aurelie L."/>
            <person name="Claudine M."/>
            <person name="Stephan S.C."/>
            <person name="Christoph D."/>
        </authorList>
    </citation>
    <scope>NUCLEOTIDE SEQUENCE [LARGE SCALE GENOMIC DNA]</scope>
    <source>
        <strain evidence="2">CIP 104772 / 73</strain>
    </source>
</reference>
<protein>
    <recommendedName>
        <fullName evidence="3">DUF721 domain-containing protein</fullName>
    </recommendedName>
</protein>
<dbReference type="Proteomes" id="UP000009101">
    <property type="component" value="Chromosome"/>
</dbReference>
<dbReference type="STRING" id="696125.BARCL_0367"/>
<dbReference type="KEGG" id="bcd:BARCL_0367"/>
<proteinExistence type="predicted"/>
<sequence length="170" mass="19967">MVWDRMSKKLQTYHFYSISEMVSEMLDPILRKRTGLNISLIEHWSQIVGQDIGEHTMPIKIIWKCRTDQSETFYPATLVVACKGGFAALKLMHETDELIQRINGFFGYIAIGRIKIEQKQVPVFTDRPKIKLFPDEKKKQRLEKMLEGIEDESLYQSLYKLGYCIFVEKK</sequence>
<evidence type="ECO:0008006" key="3">
    <source>
        <dbReference type="Google" id="ProtNLM"/>
    </source>
</evidence>
<evidence type="ECO:0000313" key="2">
    <source>
        <dbReference type="Proteomes" id="UP000009101"/>
    </source>
</evidence>
<keyword evidence="2" id="KW-1185">Reference proteome</keyword>
<dbReference type="eggNOG" id="COG5389">
    <property type="taxonomic scope" value="Bacteria"/>
</dbReference>
<reference evidence="1 2" key="2">
    <citation type="journal article" date="2011" name="PLoS Genet.">
        <title>Parallel evolution of a type IV secretion system in radiating lineages of the host-restricted bacterial pathogen Bartonella.</title>
        <authorList>
            <person name="Engel P."/>
            <person name="Salzburger W."/>
            <person name="Liesch M."/>
            <person name="Chang C.C."/>
            <person name="Maruyama S."/>
            <person name="Lanz C."/>
            <person name="Calteau A."/>
            <person name="Lajus A."/>
            <person name="Medigue C."/>
            <person name="Schuster S.C."/>
            <person name="Dehio C."/>
        </authorList>
    </citation>
    <scope>NUCLEOTIDE SEQUENCE [LARGE SCALE GENOMIC DNA]</scope>
    <source>
        <strain evidence="2">CIP 104772 / 73</strain>
    </source>
</reference>
<dbReference type="Pfam" id="PF05258">
    <property type="entry name" value="DciA"/>
    <property type="match status" value="1"/>
</dbReference>
<dbReference type="InterPro" id="IPR010593">
    <property type="entry name" value="DUF1159"/>
</dbReference>
<dbReference type="HOGENOM" id="CLU_104595_1_1_5"/>